<evidence type="ECO:0000256" key="2">
    <source>
        <dbReference type="ARBA" id="ARBA00010701"/>
    </source>
</evidence>
<dbReference type="SUPFAM" id="SSF53474">
    <property type="entry name" value="alpha/beta-Hydrolases"/>
    <property type="match status" value="1"/>
</dbReference>
<dbReference type="GO" id="GO:0004806">
    <property type="term" value="F:triacylglycerol lipase activity"/>
    <property type="evidence" value="ECO:0007669"/>
    <property type="project" value="InterPro"/>
</dbReference>
<evidence type="ECO:0000256" key="7">
    <source>
        <dbReference type="RuleBase" id="RU004262"/>
    </source>
</evidence>
<keyword evidence="6" id="KW-0106">Calcium</keyword>
<sequence>MAIELTLTVILNLAAMTAVSLVSGKEVCYPVVGCFNNDAPFNNADQALPSNPLELGTKFHLYTWEKTEVPTSLVYTQPVSIKKSNFRSDRPTKVIIHGLNNSERSQWIINMRRAFLKQGDYNVIVVHWHKGARLTSYPKASANVRLVATQIKVLLKLLQRTAGLQLEDVHLIGHSLGAHISGYAGTLLGDKIGRITGLDPADPNFQHLPFVIRLDPADAQFVDVIHTDGRNFANTVGFGLAQQSGHIDFYVNGGENQKGCEDGIKGLIGGILKAVRGQTDTSVLSSAGKGAACSHARAHEIFTESINSICRFKSFPCQNYGTFLRGECYACSLSGCSEAGFHADDHPTAKGKHYLMTYAKGPFCGAAYYNLMIEMKPGQGRSEGNIYIQLRNKSGSRSRKISLMDRNTAKLGHKDITMPIVLDKSLQELGRDDLLIELTYKKRPGVFDFWGLTTKALYIEAVKLTEVATGQSLASRKQLRSLSNDVANVITLKRQIPEGSISG</sequence>
<feature type="signal peptide" evidence="8">
    <location>
        <begin position="1"/>
        <end position="24"/>
    </location>
</feature>
<dbReference type="CDD" id="cd00707">
    <property type="entry name" value="Pancreat_lipase_like"/>
    <property type="match status" value="1"/>
</dbReference>
<dbReference type="InterPro" id="IPR033906">
    <property type="entry name" value="Lipase_N"/>
</dbReference>
<feature type="binding site" evidence="6">
    <location>
        <position position="215"/>
    </location>
    <ligand>
        <name>Ca(2+)</name>
        <dbReference type="ChEBI" id="CHEBI:29108"/>
    </ligand>
</feature>
<comment type="subcellular location">
    <subcellularLocation>
        <location evidence="1">Secreted</location>
    </subcellularLocation>
</comment>
<evidence type="ECO:0000256" key="5">
    <source>
        <dbReference type="PIRSR" id="PIRSR000865-1"/>
    </source>
</evidence>
<keyword evidence="3" id="KW-0964">Secreted</keyword>
<dbReference type="Pfam" id="PF00151">
    <property type="entry name" value="Lipase"/>
    <property type="match status" value="1"/>
</dbReference>
<gene>
    <name evidence="10" type="ORF">RRG08_017949</name>
</gene>
<dbReference type="PANTHER" id="PTHR11610">
    <property type="entry name" value="LIPASE"/>
    <property type="match status" value="1"/>
</dbReference>
<dbReference type="InterPro" id="IPR000734">
    <property type="entry name" value="TAG_lipase"/>
</dbReference>
<dbReference type="EMBL" id="JAWDGP010004170">
    <property type="protein sequence ID" value="KAK3767074.1"/>
    <property type="molecule type" value="Genomic_DNA"/>
</dbReference>
<reference evidence="10" key="1">
    <citation type="journal article" date="2023" name="G3 (Bethesda)">
        <title>A reference genome for the long-term kleptoplast-retaining sea slug Elysia crispata morphotype clarki.</title>
        <authorList>
            <person name="Eastman K.E."/>
            <person name="Pendleton A.L."/>
            <person name="Shaikh M.A."/>
            <person name="Suttiyut T."/>
            <person name="Ogas R."/>
            <person name="Tomko P."/>
            <person name="Gavelis G."/>
            <person name="Widhalm J.R."/>
            <person name="Wisecaver J.H."/>
        </authorList>
    </citation>
    <scope>NUCLEOTIDE SEQUENCE</scope>
    <source>
        <strain evidence="10">ECLA1</strain>
    </source>
</reference>
<proteinExistence type="inferred from homology"/>
<name>A0AAE0ZCU2_9GAST</name>
<dbReference type="AlphaFoldDB" id="A0AAE0ZCU2"/>
<dbReference type="GO" id="GO:0046872">
    <property type="term" value="F:metal ion binding"/>
    <property type="evidence" value="ECO:0007669"/>
    <property type="project" value="UniProtKB-KW"/>
</dbReference>
<feature type="binding site" evidence="6">
    <location>
        <position position="218"/>
    </location>
    <ligand>
        <name>Ca(2+)</name>
        <dbReference type="ChEBI" id="CHEBI:29108"/>
    </ligand>
</feature>
<evidence type="ECO:0000256" key="6">
    <source>
        <dbReference type="PIRSR" id="PIRSR000865-2"/>
    </source>
</evidence>
<feature type="active site" description="Nucleophile" evidence="5">
    <location>
        <position position="175"/>
    </location>
</feature>
<evidence type="ECO:0000256" key="3">
    <source>
        <dbReference type="ARBA" id="ARBA00022525"/>
    </source>
</evidence>
<feature type="active site" description="Charge relay system" evidence="5">
    <location>
        <position position="295"/>
    </location>
</feature>
<evidence type="ECO:0000256" key="8">
    <source>
        <dbReference type="SAM" id="SignalP"/>
    </source>
</evidence>
<dbReference type="Proteomes" id="UP001283361">
    <property type="component" value="Unassembled WGS sequence"/>
</dbReference>
<evidence type="ECO:0000256" key="4">
    <source>
        <dbReference type="ARBA" id="ARBA00023157"/>
    </source>
</evidence>
<dbReference type="InterPro" id="IPR029058">
    <property type="entry name" value="AB_hydrolase_fold"/>
</dbReference>
<dbReference type="InterPro" id="IPR013818">
    <property type="entry name" value="Lipase"/>
</dbReference>
<dbReference type="InterPro" id="IPR016272">
    <property type="entry name" value="Lipase_LIPH"/>
</dbReference>
<dbReference type="GO" id="GO:0016042">
    <property type="term" value="P:lipid catabolic process"/>
    <property type="evidence" value="ECO:0007669"/>
    <property type="project" value="TreeGrafter"/>
</dbReference>
<evidence type="ECO:0000313" key="10">
    <source>
        <dbReference type="EMBL" id="KAK3767074.1"/>
    </source>
</evidence>
<dbReference type="PRINTS" id="PR00823">
    <property type="entry name" value="PANCLIPASE"/>
</dbReference>
<accession>A0AAE0ZCU2</accession>
<evidence type="ECO:0000256" key="1">
    <source>
        <dbReference type="ARBA" id="ARBA00004613"/>
    </source>
</evidence>
<dbReference type="InterPro" id="IPR002331">
    <property type="entry name" value="Lipase_panc"/>
</dbReference>
<dbReference type="Gene3D" id="3.40.50.1820">
    <property type="entry name" value="alpha/beta hydrolase"/>
    <property type="match status" value="1"/>
</dbReference>
<keyword evidence="11" id="KW-1185">Reference proteome</keyword>
<keyword evidence="8" id="KW-0732">Signal</keyword>
<dbReference type="PIRSF" id="PIRSF000865">
    <property type="entry name" value="Lipoprotein_lipase_LIPH"/>
    <property type="match status" value="1"/>
</dbReference>
<keyword evidence="4" id="KW-1015">Disulfide bond</keyword>
<keyword evidence="6" id="KW-0479">Metal-binding</keyword>
<evidence type="ECO:0000313" key="11">
    <source>
        <dbReference type="Proteomes" id="UP001283361"/>
    </source>
</evidence>
<dbReference type="PRINTS" id="PR00821">
    <property type="entry name" value="TAGLIPASE"/>
</dbReference>
<protein>
    <recommendedName>
        <fullName evidence="9">Lipase domain-containing protein</fullName>
    </recommendedName>
</protein>
<organism evidence="10 11">
    <name type="scientific">Elysia crispata</name>
    <name type="common">lettuce slug</name>
    <dbReference type="NCBI Taxonomy" id="231223"/>
    <lineage>
        <taxon>Eukaryota</taxon>
        <taxon>Metazoa</taxon>
        <taxon>Spiralia</taxon>
        <taxon>Lophotrochozoa</taxon>
        <taxon>Mollusca</taxon>
        <taxon>Gastropoda</taxon>
        <taxon>Heterobranchia</taxon>
        <taxon>Euthyneura</taxon>
        <taxon>Panpulmonata</taxon>
        <taxon>Sacoglossa</taxon>
        <taxon>Placobranchoidea</taxon>
        <taxon>Plakobranchidae</taxon>
        <taxon>Elysia</taxon>
    </lineage>
</organism>
<feature type="chain" id="PRO_5042282621" description="Lipase domain-containing protein" evidence="8">
    <location>
        <begin position="25"/>
        <end position="503"/>
    </location>
</feature>
<dbReference type="GO" id="GO:0005615">
    <property type="term" value="C:extracellular space"/>
    <property type="evidence" value="ECO:0007669"/>
    <property type="project" value="TreeGrafter"/>
</dbReference>
<feature type="binding site" evidence="6">
    <location>
        <position position="213"/>
    </location>
    <ligand>
        <name>Ca(2+)</name>
        <dbReference type="ChEBI" id="CHEBI:29108"/>
    </ligand>
</feature>
<feature type="domain" description="Lipase" evidence="9">
    <location>
        <begin position="25"/>
        <end position="363"/>
    </location>
</feature>
<feature type="active site" description="Charge relay system" evidence="5">
    <location>
        <position position="199"/>
    </location>
</feature>
<comment type="caution">
    <text evidence="10">The sequence shown here is derived from an EMBL/GenBank/DDBJ whole genome shotgun (WGS) entry which is preliminary data.</text>
</comment>
<evidence type="ECO:0000259" key="9">
    <source>
        <dbReference type="Pfam" id="PF00151"/>
    </source>
</evidence>
<comment type="similarity">
    <text evidence="2 7">Belongs to the AB hydrolase superfamily. Lipase family.</text>
</comment>